<dbReference type="InterPro" id="IPR036390">
    <property type="entry name" value="WH_DNA-bd_sf"/>
</dbReference>
<evidence type="ECO:0000313" key="9">
    <source>
        <dbReference type="EMBL" id="KAJ4839175.1"/>
    </source>
</evidence>
<evidence type="ECO:0000256" key="4">
    <source>
        <dbReference type="ARBA" id="ARBA00023125"/>
    </source>
</evidence>
<comment type="subcellular location">
    <subcellularLocation>
        <location evidence="2">Chromosome</location>
    </subcellularLocation>
    <subcellularLocation>
        <location evidence="1 6">Nucleus</location>
    </subcellularLocation>
</comment>
<feature type="compositionally biased region" description="Basic residues" evidence="7">
    <location>
        <begin position="174"/>
        <end position="186"/>
    </location>
</feature>
<dbReference type="OrthoDB" id="1110759at2759"/>
<reference evidence="9" key="2">
    <citation type="journal article" date="2023" name="Plants (Basel)">
        <title>Annotation of the Turnera subulata (Passifloraceae) Draft Genome Reveals the S-Locus Evolved after the Divergence of Turneroideae from Passifloroideae in a Stepwise Manner.</title>
        <authorList>
            <person name="Henning P.M."/>
            <person name="Roalson E.H."/>
            <person name="Mir W."/>
            <person name="McCubbin A.G."/>
            <person name="Shore J.S."/>
        </authorList>
    </citation>
    <scope>NUCLEOTIDE SEQUENCE</scope>
    <source>
        <strain evidence="9">F60SS</strain>
    </source>
</reference>
<sequence length="202" mass="22069">MAKSTAAAPNKNTKTTSSSASSPPHPPYFEMISEAILALKDRTGSSQPAIAKFVEDKYKKVLPENYKKVLSVQLKKFVKSERLVKVKNSYKISSTEKLKLAIKETQKAKAANNAAPAAKKAVTAPKVKAARKITEKGVKTKRLSQIKTPDVLKKAKGYAKASAKKVKNPDGPPKNKKNLTPMKRKSDKAASLDDKPKKKARK</sequence>
<dbReference type="AlphaFoldDB" id="A0A9Q0JFX8"/>
<dbReference type="PANTHER" id="PTHR11467:SF130">
    <property type="entry name" value="HISTONE H1-LIKE ISOFORM X1"/>
    <property type="match status" value="1"/>
</dbReference>
<dbReference type="PANTHER" id="PTHR11467">
    <property type="entry name" value="HISTONE H1"/>
    <property type="match status" value="1"/>
</dbReference>
<accession>A0A9Q0JFX8</accession>
<evidence type="ECO:0000256" key="2">
    <source>
        <dbReference type="ARBA" id="ARBA00004286"/>
    </source>
</evidence>
<organism evidence="9 10">
    <name type="scientific">Turnera subulata</name>
    <dbReference type="NCBI Taxonomy" id="218843"/>
    <lineage>
        <taxon>Eukaryota</taxon>
        <taxon>Viridiplantae</taxon>
        <taxon>Streptophyta</taxon>
        <taxon>Embryophyta</taxon>
        <taxon>Tracheophyta</taxon>
        <taxon>Spermatophyta</taxon>
        <taxon>Magnoliopsida</taxon>
        <taxon>eudicotyledons</taxon>
        <taxon>Gunneridae</taxon>
        <taxon>Pentapetalae</taxon>
        <taxon>rosids</taxon>
        <taxon>fabids</taxon>
        <taxon>Malpighiales</taxon>
        <taxon>Passifloraceae</taxon>
        <taxon>Turnera</taxon>
    </lineage>
</organism>
<protein>
    <recommendedName>
        <fullName evidence="8">H15 domain-containing protein</fullName>
    </recommendedName>
</protein>
<gene>
    <name evidence="9" type="ORF">Tsubulata_032048</name>
</gene>
<dbReference type="Proteomes" id="UP001141552">
    <property type="component" value="Unassembled WGS sequence"/>
</dbReference>
<dbReference type="GO" id="GO:0045910">
    <property type="term" value="P:negative regulation of DNA recombination"/>
    <property type="evidence" value="ECO:0007669"/>
    <property type="project" value="TreeGrafter"/>
</dbReference>
<feature type="compositionally biased region" description="Basic residues" evidence="7">
    <location>
        <begin position="154"/>
        <end position="166"/>
    </location>
</feature>
<evidence type="ECO:0000256" key="7">
    <source>
        <dbReference type="SAM" id="MobiDB-lite"/>
    </source>
</evidence>
<feature type="domain" description="H15" evidence="8">
    <location>
        <begin position="24"/>
        <end position="94"/>
    </location>
</feature>
<dbReference type="GO" id="GO:0030261">
    <property type="term" value="P:chromosome condensation"/>
    <property type="evidence" value="ECO:0007669"/>
    <property type="project" value="TreeGrafter"/>
</dbReference>
<feature type="compositionally biased region" description="Basic and acidic residues" evidence="7">
    <location>
        <begin position="187"/>
        <end position="196"/>
    </location>
</feature>
<dbReference type="GO" id="GO:0000786">
    <property type="term" value="C:nucleosome"/>
    <property type="evidence" value="ECO:0007669"/>
    <property type="project" value="InterPro"/>
</dbReference>
<dbReference type="SMART" id="SM00526">
    <property type="entry name" value="H15"/>
    <property type="match status" value="1"/>
</dbReference>
<dbReference type="GO" id="GO:0031492">
    <property type="term" value="F:nucleosomal DNA binding"/>
    <property type="evidence" value="ECO:0007669"/>
    <property type="project" value="TreeGrafter"/>
</dbReference>
<evidence type="ECO:0000256" key="1">
    <source>
        <dbReference type="ARBA" id="ARBA00004123"/>
    </source>
</evidence>
<dbReference type="GO" id="GO:0005634">
    <property type="term" value="C:nucleus"/>
    <property type="evidence" value="ECO:0007669"/>
    <property type="project" value="UniProtKB-SubCell"/>
</dbReference>
<dbReference type="InterPro" id="IPR005819">
    <property type="entry name" value="H1/H5"/>
</dbReference>
<feature type="compositionally biased region" description="Low complexity" evidence="7">
    <location>
        <begin position="1"/>
        <end position="22"/>
    </location>
</feature>
<keyword evidence="5 6" id="KW-0539">Nucleus</keyword>
<dbReference type="Gene3D" id="1.10.10.10">
    <property type="entry name" value="Winged helix-like DNA-binding domain superfamily/Winged helix DNA-binding domain"/>
    <property type="match status" value="1"/>
</dbReference>
<proteinExistence type="inferred from homology"/>
<dbReference type="GO" id="GO:0003690">
    <property type="term" value="F:double-stranded DNA binding"/>
    <property type="evidence" value="ECO:0007669"/>
    <property type="project" value="TreeGrafter"/>
</dbReference>
<keyword evidence="10" id="KW-1185">Reference proteome</keyword>
<keyword evidence="4 6" id="KW-0238">DNA-binding</keyword>
<evidence type="ECO:0000256" key="5">
    <source>
        <dbReference type="ARBA" id="ARBA00023242"/>
    </source>
</evidence>
<feature type="region of interest" description="Disordered" evidence="7">
    <location>
        <begin position="133"/>
        <end position="202"/>
    </location>
</feature>
<dbReference type="GO" id="GO:0030527">
    <property type="term" value="F:structural constituent of chromatin"/>
    <property type="evidence" value="ECO:0007669"/>
    <property type="project" value="InterPro"/>
</dbReference>
<dbReference type="PRINTS" id="PR00624">
    <property type="entry name" value="HISTONEH5"/>
</dbReference>
<dbReference type="SUPFAM" id="SSF46785">
    <property type="entry name" value="Winged helix' DNA-binding domain"/>
    <property type="match status" value="1"/>
</dbReference>
<evidence type="ECO:0000259" key="8">
    <source>
        <dbReference type="PROSITE" id="PS51504"/>
    </source>
</evidence>
<dbReference type="Pfam" id="PF00538">
    <property type="entry name" value="Linker_histone"/>
    <property type="match status" value="1"/>
</dbReference>
<dbReference type="FunFam" id="1.10.10.10:FF:000493">
    <property type="entry name" value="HMG-Y-related protein A"/>
    <property type="match status" value="1"/>
</dbReference>
<dbReference type="GO" id="GO:0006334">
    <property type="term" value="P:nucleosome assembly"/>
    <property type="evidence" value="ECO:0007669"/>
    <property type="project" value="InterPro"/>
</dbReference>
<dbReference type="PROSITE" id="PS51504">
    <property type="entry name" value="H15"/>
    <property type="match status" value="1"/>
</dbReference>
<evidence type="ECO:0000256" key="3">
    <source>
        <dbReference type="ARBA" id="ARBA00022454"/>
    </source>
</evidence>
<dbReference type="InterPro" id="IPR005818">
    <property type="entry name" value="Histone_H1/H5_H15"/>
</dbReference>
<dbReference type="InterPro" id="IPR036388">
    <property type="entry name" value="WH-like_DNA-bd_sf"/>
</dbReference>
<evidence type="ECO:0000256" key="6">
    <source>
        <dbReference type="RuleBase" id="RU003894"/>
    </source>
</evidence>
<comment type="caution">
    <text evidence="9">The sequence shown here is derived from an EMBL/GenBank/DDBJ whole genome shotgun (WGS) entry which is preliminary data.</text>
</comment>
<reference evidence="9" key="1">
    <citation type="submission" date="2022-02" db="EMBL/GenBank/DDBJ databases">
        <authorList>
            <person name="Henning P.M."/>
            <person name="McCubbin A.G."/>
            <person name="Shore J.S."/>
        </authorList>
    </citation>
    <scope>NUCLEOTIDE SEQUENCE</scope>
    <source>
        <strain evidence="9">F60SS</strain>
        <tissue evidence="9">Leaves</tissue>
    </source>
</reference>
<feature type="region of interest" description="Disordered" evidence="7">
    <location>
        <begin position="1"/>
        <end position="27"/>
    </location>
</feature>
<comment type="similarity">
    <text evidence="6">Belongs to the histone H1/H5 family.</text>
</comment>
<evidence type="ECO:0000313" key="10">
    <source>
        <dbReference type="Proteomes" id="UP001141552"/>
    </source>
</evidence>
<name>A0A9Q0JFX8_9ROSI</name>
<keyword evidence="3 6" id="KW-0158">Chromosome</keyword>
<dbReference type="EMBL" id="JAKUCV010003387">
    <property type="protein sequence ID" value="KAJ4839175.1"/>
    <property type="molecule type" value="Genomic_DNA"/>
</dbReference>
<dbReference type="CDD" id="cd00073">
    <property type="entry name" value="H15"/>
    <property type="match status" value="1"/>
</dbReference>